<evidence type="ECO:0000256" key="1">
    <source>
        <dbReference type="ARBA" id="ARBA00022729"/>
    </source>
</evidence>
<protein>
    <recommendedName>
        <fullName evidence="5">Feruloyl esterase</fullName>
    </recommendedName>
</protein>
<accession>A0A2K9LHV6</accession>
<organism evidence="3 4">
    <name type="scientific">Ketobacter alkanivorans</name>
    <dbReference type="NCBI Taxonomy" id="1917421"/>
    <lineage>
        <taxon>Bacteria</taxon>
        <taxon>Pseudomonadati</taxon>
        <taxon>Pseudomonadota</taxon>
        <taxon>Gammaproteobacteria</taxon>
        <taxon>Pseudomonadales</taxon>
        <taxon>Ketobacteraceae</taxon>
        <taxon>Ketobacter</taxon>
    </lineage>
</organism>
<dbReference type="Pfam" id="PF10503">
    <property type="entry name" value="Esterase_PHB"/>
    <property type="match status" value="1"/>
</dbReference>
<evidence type="ECO:0000313" key="4">
    <source>
        <dbReference type="Proteomes" id="UP000235116"/>
    </source>
</evidence>
<dbReference type="InterPro" id="IPR010126">
    <property type="entry name" value="Esterase_phb"/>
</dbReference>
<evidence type="ECO:0008006" key="5">
    <source>
        <dbReference type="Google" id="ProtNLM"/>
    </source>
</evidence>
<keyword evidence="2" id="KW-0378">Hydrolase</keyword>
<evidence type="ECO:0000256" key="2">
    <source>
        <dbReference type="ARBA" id="ARBA00022801"/>
    </source>
</evidence>
<dbReference type="Gene3D" id="3.40.50.1820">
    <property type="entry name" value="alpha/beta hydrolase"/>
    <property type="match status" value="1"/>
</dbReference>
<dbReference type="PANTHER" id="PTHR43037:SF5">
    <property type="entry name" value="FERULOYL ESTERASE"/>
    <property type="match status" value="1"/>
</dbReference>
<keyword evidence="1" id="KW-0732">Signal</keyword>
<dbReference type="InterPro" id="IPR029058">
    <property type="entry name" value="AB_hydrolase_fold"/>
</dbReference>
<dbReference type="EMBL" id="CP022684">
    <property type="protein sequence ID" value="AUM11820.1"/>
    <property type="molecule type" value="Genomic_DNA"/>
</dbReference>
<dbReference type="GO" id="GO:0005576">
    <property type="term" value="C:extracellular region"/>
    <property type="evidence" value="ECO:0007669"/>
    <property type="project" value="InterPro"/>
</dbReference>
<reference evidence="4" key="1">
    <citation type="submission" date="2017-08" db="EMBL/GenBank/DDBJ databases">
        <title>Direct submision.</title>
        <authorList>
            <person name="Kim S.-J."/>
            <person name="Rhee S.-K."/>
        </authorList>
    </citation>
    <scope>NUCLEOTIDE SEQUENCE [LARGE SCALE GENOMIC DNA]</scope>
    <source>
        <strain evidence="4">GI5</strain>
    </source>
</reference>
<keyword evidence="4" id="KW-1185">Reference proteome</keyword>
<proteinExistence type="predicted"/>
<dbReference type="PANTHER" id="PTHR43037">
    <property type="entry name" value="UNNAMED PRODUCT-RELATED"/>
    <property type="match status" value="1"/>
</dbReference>
<dbReference type="AlphaFoldDB" id="A0A2K9LHV6"/>
<name>A0A2K9LHV6_9GAMM</name>
<dbReference type="SUPFAM" id="SSF53474">
    <property type="entry name" value="alpha/beta-Hydrolases"/>
    <property type="match status" value="1"/>
</dbReference>
<gene>
    <name evidence="3" type="ORF">Kalk_05020</name>
</gene>
<dbReference type="KEGG" id="kak:Kalk_05020"/>
<sequence length="337" mass="36693">MIAVLVSALQQCRLFCFSGRCSVARSIVQALVFIVVFLPQVCFSFDWCGTSRITPGEVKTNYMIVNSRVRAYGLYVPHNLRPDSPLIIDFHGFGANRVAQEQSSCWGELAEREGAIVVYPQGGGVVPSWDAGDYCCDTGGGNDIDFSLQLVGCLTNTNSRNKGLFVDQDRVYAAGLSNGGAMAGLLACEHSEVFSGAVVTSQSFPLQHPEQCRSVHANGTRKPAVPIIETRGTVDVIVPYGFSWGWSVPAGESLQRWGYSMGCSGEPIVEDVCDRPGSGPDCEYGKTQCKTYYDCDGGAVASQCTLIDGHLLYKNPHDFNICEDAWVEFERHGLIRQ</sequence>
<dbReference type="Proteomes" id="UP000235116">
    <property type="component" value="Chromosome"/>
</dbReference>
<dbReference type="GO" id="GO:0016787">
    <property type="term" value="F:hydrolase activity"/>
    <property type="evidence" value="ECO:0007669"/>
    <property type="project" value="UniProtKB-KW"/>
</dbReference>
<evidence type="ECO:0000313" key="3">
    <source>
        <dbReference type="EMBL" id="AUM11820.1"/>
    </source>
</evidence>
<dbReference type="InterPro" id="IPR050955">
    <property type="entry name" value="Plant_Biomass_Hydrol_Est"/>
</dbReference>